<keyword evidence="2" id="KW-0614">Plasmid</keyword>
<gene>
    <name evidence="2" type="ordered locus">Arad_12166</name>
</gene>
<evidence type="ECO:0000259" key="1">
    <source>
        <dbReference type="Pfam" id="PF13737"/>
    </source>
</evidence>
<dbReference type="InterPro" id="IPR025668">
    <property type="entry name" value="Tnp_DDE_dom"/>
</dbReference>
<feature type="domain" description="Transposase DDE" evidence="1">
    <location>
        <begin position="17"/>
        <end position="129"/>
    </location>
</feature>
<dbReference type="KEGG" id="ara:Arad_12166"/>
<dbReference type="Pfam" id="PF13737">
    <property type="entry name" value="DDE_Tnp_1_5"/>
    <property type="match status" value="1"/>
</dbReference>
<organism evidence="2 3">
    <name type="scientific">Rhizobium rhizogenes (strain K84 / ATCC BAA-868)</name>
    <name type="common">Agrobacterium radiobacter</name>
    <dbReference type="NCBI Taxonomy" id="311403"/>
    <lineage>
        <taxon>Bacteria</taxon>
        <taxon>Pseudomonadati</taxon>
        <taxon>Pseudomonadota</taxon>
        <taxon>Alphaproteobacteria</taxon>
        <taxon>Hyphomicrobiales</taxon>
        <taxon>Rhizobiaceae</taxon>
        <taxon>Rhizobium/Agrobacterium group</taxon>
        <taxon>Rhizobium</taxon>
    </lineage>
</organism>
<dbReference type="HOGENOM" id="CLU_062982_2_1_5"/>
<evidence type="ECO:0000313" key="2">
    <source>
        <dbReference type="EMBL" id="ACM31210.1"/>
    </source>
</evidence>
<reference evidence="2 3" key="1">
    <citation type="journal article" date="2009" name="J. Bacteriol.">
        <title>Genome sequences of three Agrobacterium biovars help elucidate the evolution of multichromosome genomes in bacteria.</title>
        <authorList>
            <person name="Slater S.C."/>
            <person name="Goldman B.S."/>
            <person name="Goodner B."/>
            <person name="Setubal J.C."/>
            <person name="Farrand S.K."/>
            <person name="Nester E.W."/>
            <person name="Burr T.J."/>
            <person name="Banta L."/>
            <person name="Dickerman A.W."/>
            <person name="Paulsen I."/>
            <person name="Otten L."/>
            <person name="Suen G."/>
            <person name="Welch R."/>
            <person name="Almeida N.F."/>
            <person name="Arnold F."/>
            <person name="Burton O.T."/>
            <person name="Du Z."/>
            <person name="Ewing A."/>
            <person name="Godsy E."/>
            <person name="Heisel S."/>
            <person name="Houmiel K.L."/>
            <person name="Jhaveri J."/>
            <person name="Lu J."/>
            <person name="Miller N.M."/>
            <person name="Norton S."/>
            <person name="Chen Q."/>
            <person name="Phoolcharoen W."/>
            <person name="Ohlin V."/>
            <person name="Ondrusek D."/>
            <person name="Pride N."/>
            <person name="Stricklin S.L."/>
            <person name="Sun J."/>
            <person name="Wheeler C."/>
            <person name="Wilson L."/>
            <person name="Zhu H."/>
            <person name="Wood D.W."/>
        </authorList>
    </citation>
    <scope>NUCLEOTIDE SEQUENCE [LARGE SCALE GENOMIC DNA]</scope>
    <source>
        <strain evidence="3">K84 / ATCC BAA-868</strain>
        <plasmid evidence="2 3">pAtK84c</plasmid>
    </source>
</reference>
<dbReference type="EMBL" id="CP000631">
    <property type="protein sequence ID" value="ACM31210.1"/>
    <property type="molecule type" value="Genomic_DNA"/>
</dbReference>
<accession>B9JPZ1</accession>
<protein>
    <submittedName>
        <fullName evidence="2">Transposase, IS4</fullName>
    </submittedName>
</protein>
<dbReference type="Proteomes" id="UP000001600">
    <property type="component" value="Plasmid pAtK84c"/>
</dbReference>
<geneLocation type="plasmid" evidence="2 3">
    <name>pAtK84c</name>
</geneLocation>
<proteinExistence type="predicted"/>
<sequence length="153" mass="17191">MKFKVTNWAEYEAGLRRRGNLTLWMIAEALSQWHAPKRTTRGGQPRYSDPAIETTLTLGVVFGLQLRQTEALLASVLGLLEFDLAIPDHTTLSRRARMGRSSERRQGRSISAEEGPVHVLIDSTGLEIYVAHAVSFLFLPVISRQARYSLQRG</sequence>
<name>B9JPZ1_RHIR8</name>
<evidence type="ECO:0000313" key="3">
    <source>
        <dbReference type="Proteomes" id="UP000001600"/>
    </source>
</evidence>
<dbReference type="AlphaFoldDB" id="B9JPZ1"/>